<feature type="compositionally biased region" description="Basic and acidic residues" evidence="1">
    <location>
        <begin position="348"/>
        <end position="364"/>
    </location>
</feature>
<comment type="caution">
    <text evidence="2">The sequence shown here is derived from an EMBL/GenBank/DDBJ whole genome shotgun (WGS) entry which is preliminary data.</text>
</comment>
<dbReference type="EMBL" id="AEXC02002623">
    <property type="protein sequence ID" value="KFH03765.1"/>
    <property type="molecule type" value="Genomic_DNA"/>
</dbReference>
<feature type="region of interest" description="Disordered" evidence="1">
    <location>
        <begin position="319"/>
        <end position="385"/>
    </location>
</feature>
<feature type="compositionally biased region" description="Basic and acidic residues" evidence="1">
    <location>
        <begin position="239"/>
        <end position="249"/>
    </location>
</feature>
<keyword evidence="2" id="KW-0808">Transferase</keyword>
<feature type="compositionally biased region" description="Basic residues" evidence="1">
    <location>
        <begin position="257"/>
        <end position="269"/>
    </location>
</feature>
<evidence type="ECO:0000313" key="3">
    <source>
        <dbReference type="Proteomes" id="UP000028821"/>
    </source>
</evidence>
<dbReference type="VEuPathDB" id="ToxoDB:TGMAS_280660C"/>
<reference evidence="2 3" key="1">
    <citation type="submission" date="2014-04" db="EMBL/GenBank/DDBJ databases">
        <authorList>
            <person name="Sibley D."/>
            <person name="Venepally P."/>
            <person name="Karamycheva S."/>
            <person name="Hadjithomas M."/>
            <person name="Khan A."/>
            <person name="Brunk B."/>
            <person name="Roos D."/>
            <person name="Caler E."/>
            <person name="Lorenzi H."/>
        </authorList>
    </citation>
    <scope>NUCLEOTIDE SEQUENCE [LARGE SCALE GENOMIC DNA]</scope>
    <source>
        <strain evidence="2 3">MAS</strain>
    </source>
</reference>
<name>A0A086PTT3_TOXGO</name>
<feature type="compositionally biased region" description="Basic and acidic residues" evidence="1">
    <location>
        <begin position="319"/>
        <end position="333"/>
    </location>
</feature>
<proteinExistence type="predicted"/>
<feature type="compositionally biased region" description="Basic and acidic residues" evidence="1">
    <location>
        <begin position="95"/>
        <end position="120"/>
    </location>
</feature>
<dbReference type="Proteomes" id="UP000028821">
    <property type="component" value="Unassembled WGS sequence"/>
</dbReference>
<protein>
    <submittedName>
        <fullName evidence="2">HECT-domain (Ubiquitin-transferase) domain-containing protein</fullName>
    </submittedName>
</protein>
<dbReference type="GO" id="GO:0016740">
    <property type="term" value="F:transferase activity"/>
    <property type="evidence" value="ECO:0007669"/>
    <property type="project" value="UniProtKB-KW"/>
</dbReference>
<feature type="region of interest" description="Disordered" evidence="1">
    <location>
        <begin position="1"/>
        <end position="33"/>
    </location>
</feature>
<feature type="region of interest" description="Disordered" evidence="1">
    <location>
        <begin position="60"/>
        <end position="182"/>
    </location>
</feature>
<feature type="non-terminal residue" evidence="2">
    <location>
        <position position="439"/>
    </location>
</feature>
<feature type="region of interest" description="Disordered" evidence="1">
    <location>
        <begin position="229"/>
        <end position="269"/>
    </location>
</feature>
<sequence>MCGSSAPGLWMSPDCTPLEFSSPANDPRAEDVTAARGAQLAALDRTFLGRSFDVSGSAANRELRAGEAPPSRATYTPYAYPSLPSRELQEIPANGRERSEAGTAAGEREQARRRELRDAPSEATLGTSRGRRQVAQALEARPRRGGDAGGAGRRRRALSGSSGSKSRRGSLGRARETEDSSANATMWGWTFAVSVANRAEVLQHYTNLPAAAFPSPAASRALRDGFSRLLDSPSSPVADTREDGDKRDGGVGVSNVSRRKTPRRKSHRREAKAFFSLQASLFLDVFQPTVDLSFLRWLLEDVGRHPEVRAEAAKCGRDFSLPKEETEKEHEREEDAEGAATLAGRGPTSERDEFAYGGEEREARTTAAKSRRRQEGQLDSDAEGREERVKASLRCLLESVYHPNILQALVGLAGTCATLEGCGPSFQPAAVFLIKRFAQ</sequence>
<evidence type="ECO:0000313" key="2">
    <source>
        <dbReference type="EMBL" id="KFH03765.1"/>
    </source>
</evidence>
<gene>
    <name evidence="2" type="ORF">TGMAS_280660C</name>
</gene>
<organism evidence="2 3">
    <name type="scientific">Toxoplasma gondii MAS</name>
    <dbReference type="NCBI Taxonomy" id="943118"/>
    <lineage>
        <taxon>Eukaryota</taxon>
        <taxon>Sar</taxon>
        <taxon>Alveolata</taxon>
        <taxon>Apicomplexa</taxon>
        <taxon>Conoidasida</taxon>
        <taxon>Coccidia</taxon>
        <taxon>Eucoccidiorida</taxon>
        <taxon>Eimeriorina</taxon>
        <taxon>Sarcocystidae</taxon>
        <taxon>Toxoplasma</taxon>
    </lineage>
</organism>
<dbReference type="AlphaFoldDB" id="A0A086PTT3"/>
<evidence type="ECO:0000256" key="1">
    <source>
        <dbReference type="SAM" id="MobiDB-lite"/>
    </source>
</evidence>
<accession>A0A086PTT3</accession>